<evidence type="ECO:0000256" key="2">
    <source>
        <dbReference type="ARBA" id="ARBA00023163"/>
    </source>
</evidence>
<protein>
    <submittedName>
        <fullName evidence="3">TetR/AcrR family transcriptional regulator</fullName>
    </submittedName>
</protein>
<comment type="caution">
    <text evidence="3">The sequence shown here is derived from an EMBL/GenBank/DDBJ whole genome shotgun (WGS) entry which is preliminary data.</text>
</comment>
<dbReference type="SUPFAM" id="SSF46689">
    <property type="entry name" value="Homeodomain-like"/>
    <property type="match status" value="1"/>
</dbReference>
<proteinExistence type="predicted"/>
<reference evidence="3 4" key="1">
    <citation type="journal article" date="2016" name="Int. J. Syst. Evol. Microbiol.">
        <title>Labrenzia salina sp. nov., isolated from the rhizosphere of the halophyte Arthrocnemum macrostachyum.</title>
        <authorList>
            <person name="Camacho M."/>
            <person name="Redondo-Gomez S."/>
            <person name="Rodriguez-Llorente I."/>
            <person name="Rohde M."/>
            <person name="Sproer C."/>
            <person name="Schumann P."/>
            <person name="Klenk H.P."/>
            <person name="Montero-Calasanz M.D.C."/>
        </authorList>
    </citation>
    <scope>NUCLEOTIDE SEQUENCE [LARGE SCALE GENOMIC DNA]</scope>
    <source>
        <strain evidence="3 4">DSM 29163</strain>
    </source>
</reference>
<dbReference type="Gene3D" id="1.10.357.10">
    <property type="entry name" value="Tetracycline Repressor, domain 2"/>
    <property type="match status" value="1"/>
</dbReference>
<sequence length="171" mass="18397">MCAATNLNRPSLYAAFGGKKDIYLKVVERFADQVQSRLREAGRTAKGAKGRLKAIMAAAIDLYTGRTGLSGAPYGCLAISTLPSEAARDKDIQSALETVTARMDKGFASLIRHEMQGAIVEEEIRTAAQLLALMLHGLSIRARAGEKPERLKQLAECAVDRIIPAASPETL</sequence>
<dbReference type="RefSeq" id="WP_265967125.1">
    <property type="nucleotide sequence ID" value="NZ_JAPEVI010000003.1"/>
</dbReference>
<dbReference type="InterPro" id="IPR036271">
    <property type="entry name" value="Tet_transcr_reg_TetR-rel_C_sf"/>
</dbReference>
<evidence type="ECO:0000313" key="3">
    <source>
        <dbReference type="EMBL" id="MCX2722887.1"/>
    </source>
</evidence>
<dbReference type="PANTHER" id="PTHR47506:SF1">
    <property type="entry name" value="HTH-TYPE TRANSCRIPTIONAL REGULATOR YJDC"/>
    <property type="match status" value="1"/>
</dbReference>
<dbReference type="SUPFAM" id="SSF48498">
    <property type="entry name" value="Tetracyclin repressor-like, C-terminal domain"/>
    <property type="match status" value="1"/>
</dbReference>
<organism evidence="3 4">
    <name type="scientific">Roseibium salinum</name>
    <dbReference type="NCBI Taxonomy" id="1604349"/>
    <lineage>
        <taxon>Bacteria</taxon>
        <taxon>Pseudomonadati</taxon>
        <taxon>Pseudomonadota</taxon>
        <taxon>Alphaproteobacteria</taxon>
        <taxon>Hyphomicrobiales</taxon>
        <taxon>Stappiaceae</taxon>
        <taxon>Roseibium</taxon>
    </lineage>
</organism>
<keyword evidence="1" id="KW-0805">Transcription regulation</keyword>
<keyword evidence="2" id="KW-0804">Transcription</keyword>
<dbReference type="EMBL" id="JAPEVI010000003">
    <property type="protein sequence ID" value="MCX2722887.1"/>
    <property type="molecule type" value="Genomic_DNA"/>
</dbReference>
<accession>A0ABT3R1Q3</accession>
<name>A0ABT3R1Q3_9HYPH</name>
<evidence type="ECO:0000256" key="1">
    <source>
        <dbReference type="ARBA" id="ARBA00023015"/>
    </source>
</evidence>
<dbReference type="Gene3D" id="1.10.10.60">
    <property type="entry name" value="Homeodomain-like"/>
    <property type="match status" value="1"/>
</dbReference>
<dbReference type="Proteomes" id="UP001300261">
    <property type="component" value="Unassembled WGS sequence"/>
</dbReference>
<dbReference type="InterPro" id="IPR009057">
    <property type="entry name" value="Homeodomain-like_sf"/>
</dbReference>
<keyword evidence="4" id="KW-1185">Reference proteome</keyword>
<evidence type="ECO:0000313" key="4">
    <source>
        <dbReference type="Proteomes" id="UP001300261"/>
    </source>
</evidence>
<dbReference type="PANTHER" id="PTHR47506">
    <property type="entry name" value="TRANSCRIPTIONAL REGULATORY PROTEIN"/>
    <property type="match status" value="1"/>
</dbReference>
<gene>
    <name evidence="3" type="ORF">ON753_10935</name>
</gene>